<sequence length="123" mass="13538">MANGDVASAGGIAVLVLVSPKCDFDPPYSNFNNILTKFSGVSFFRLDFVDVKIRWHFVKSLMVHAVIALAWFQLKAFEVKGGVLVSKQLALASLLLTDINLIAIAIPVASFWELLPVFYVSTY</sequence>
<keyword evidence="3" id="KW-1185">Reference proteome</keyword>
<keyword evidence="1" id="KW-1133">Transmembrane helix</keyword>
<reference evidence="2 3" key="1">
    <citation type="submission" date="2024-01" db="EMBL/GenBank/DDBJ databases">
        <title>The genomes of 5 underutilized Papilionoideae crops provide insights into root nodulation and disease resistanc.</title>
        <authorList>
            <person name="Jiang F."/>
        </authorList>
    </citation>
    <scope>NUCLEOTIDE SEQUENCE [LARGE SCALE GENOMIC DNA]</scope>
    <source>
        <strain evidence="2">LVBAO_FW01</strain>
        <tissue evidence="2">Leaves</tissue>
    </source>
</reference>
<protein>
    <submittedName>
        <fullName evidence="2">Uncharacterized protein</fullName>
    </submittedName>
</protein>
<dbReference type="EMBL" id="JAYMYQ010000004">
    <property type="protein sequence ID" value="KAK7336976.1"/>
    <property type="molecule type" value="Genomic_DNA"/>
</dbReference>
<dbReference type="Proteomes" id="UP001367508">
    <property type="component" value="Unassembled WGS sequence"/>
</dbReference>
<dbReference type="AlphaFoldDB" id="A0AAN9LJC0"/>
<evidence type="ECO:0000313" key="2">
    <source>
        <dbReference type="EMBL" id="KAK7336976.1"/>
    </source>
</evidence>
<keyword evidence="1" id="KW-0472">Membrane</keyword>
<proteinExistence type="predicted"/>
<evidence type="ECO:0000313" key="3">
    <source>
        <dbReference type="Proteomes" id="UP001367508"/>
    </source>
</evidence>
<feature type="transmembrane region" description="Helical" evidence="1">
    <location>
        <begin position="89"/>
        <end position="112"/>
    </location>
</feature>
<name>A0AAN9LJC0_CANGL</name>
<keyword evidence="1" id="KW-0812">Transmembrane</keyword>
<feature type="transmembrane region" description="Helical" evidence="1">
    <location>
        <begin position="57"/>
        <end position="77"/>
    </location>
</feature>
<comment type="caution">
    <text evidence="2">The sequence shown here is derived from an EMBL/GenBank/DDBJ whole genome shotgun (WGS) entry which is preliminary data.</text>
</comment>
<evidence type="ECO:0000256" key="1">
    <source>
        <dbReference type="SAM" id="Phobius"/>
    </source>
</evidence>
<organism evidence="2 3">
    <name type="scientific">Canavalia gladiata</name>
    <name type="common">Sword bean</name>
    <name type="synonym">Dolichos gladiatus</name>
    <dbReference type="NCBI Taxonomy" id="3824"/>
    <lineage>
        <taxon>Eukaryota</taxon>
        <taxon>Viridiplantae</taxon>
        <taxon>Streptophyta</taxon>
        <taxon>Embryophyta</taxon>
        <taxon>Tracheophyta</taxon>
        <taxon>Spermatophyta</taxon>
        <taxon>Magnoliopsida</taxon>
        <taxon>eudicotyledons</taxon>
        <taxon>Gunneridae</taxon>
        <taxon>Pentapetalae</taxon>
        <taxon>rosids</taxon>
        <taxon>fabids</taxon>
        <taxon>Fabales</taxon>
        <taxon>Fabaceae</taxon>
        <taxon>Papilionoideae</taxon>
        <taxon>50 kb inversion clade</taxon>
        <taxon>NPAAA clade</taxon>
        <taxon>indigoferoid/millettioid clade</taxon>
        <taxon>Phaseoleae</taxon>
        <taxon>Canavalia</taxon>
    </lineage>
</organism>
<gene>
    <name evidence="2" type="ORF">VNO77_17530</name>
</gene>
<accession>A0AAN9LJC0</accession>